<accession>A7AUP7</accession>
<sequence length="268" mass="31725">MVVARNVQLARRAATRSVLKLKQTYYHRLWYALTARKWDEFERLQREMKIRNINHDEVTYTLKAHQCILNPHVSSMSSYMVIEEMKRALVHPAVIRMNEQLINSYFELEELKCQPPAPLWQNFAKATWQTSLRLNRQRIQKLKQRLQQMDPEDVLKLGQEVGSIVADNDIQDMAELAHDEFLQDAFSATLAMDEIHDEPIAISQEISHEEDSHRSQQLEQLERDADAQMLTEEEAFTELDMEYDSELELETDLEYLYLRKTRENELND</sequence>
<dbReference type="VEuPathDB" id="PiroplasmaDB:BBOV_II007080"/>
<reference evidence="1 2" key="1">
    <citation type="journal article" date="2007" name="PLoS Pathog.">
        <title>Genome sequence of Babesia bovis and comparative analysis of apicomplexan hemoprotozoa.</title>
        <authorList>
            <person name="Brayton K.A."/>
            <person name="Lau A.O.T."/>
            <person name="Herndon D.R."/>
            <person name="Hannick L."/>
            <person name="Kappmeyer L.S."/>
            <person name="Berens S.J."/>
            <person name="Bidwell S.L."/>
            <person name="Brown W.C."/>
            <person name="Crabtree J."/>
            <person name="Fadrosh D."/>
            <person name="Feldblum T."/>
            <person name="Forberger H.A."/>
            <person name="Haas B.J."/>
            <person name="Howell J.M."/>
            <person name="Khouri H."/>
            <person name="Koo H."/>
            <person name="Mann D.J."/>
            <person name="Norimine J."/>
            <person name="Paulsen I.T."/>
            <person name="Radune D."/>
            <person name="Ren Q."/>
            <person name="Smith R.K. Jr."/>
            <person name="Suarez C.E."/>
            <person name="White O."/>
            <person name="Wortman J.R."/>
            <person name="Knowles D.P. Jr."/>
            <person name="McElwain T.F."/>
            <person name="Nene V.M."/>
        </authorList>
    </citation>
    <scope>NUCLEOTIDE SEQUENCE [LARGE SCALE GENOMIC DNA]</scope>
    <source>
        <strain evidence="1">T2Bo</strain>
    </source>
</reference>
<dbReference type="eggNOG" id="ENOG502SSFA">
    <property type="taxonomic scope" value="Eukaryota"/>
</dbReference>
<dbReference type="EMBL" id="AAXT01000003">
    <property type="protein sequence ID" value="EDO06658.1"/>
    <property type="molecule type" value="Genomic_DNA"/>
</dbReference>
<dbReference type="Proteomes" id="UP000002173">
    <property type="component" value="Chromosome 2"/>
</dbReference>
<evidence type="ECO:0000313" key="1">
    <source>
        <dbReference type="EMBL" id="EDO06658.1"/>
    </source>
</evidence>
<dbReference type="InParanoid" id="A7AUP7"/>
<organism evidence="1 2">
    <name type="scientific">Babesia bovis</name>
    <dbReference type="NCBI Taxonomy" id="5865"/>
    <lineage>
        <taxon>Eukaryota</taxon>
        <taxon>Sar</taxon>
        <taxon>Alveolata</taxon>
        <taxon>Apicomplexa</taxon>
        <taxon>Aconoidasida</taxon>
        <taxon>Piroplasmida</taxon>
        <taxon>Babesiidae</taxon>
        <taxon>Babesia</taxon>
    </lineage>
</organism>
<protein>
    <submittedName>
        <fullName evidence="1">Uncharacterized protein</fullName>
    </submittedName>
</protein>
<keyword evidence="2" id="KW-1185">Reference proteome</keyword>
<proteinExistence type="predicted"/>
<comment type="caution">
    <text evidence="1">The sequence shown here is derived from an EMBL/GenBank/DDBJ whole genome shotgun (WGS) entry which is preliminary data.</text>
</comment>
<gene>
    <name evidence="1" type="ORF">BBOV_II007080</name>
</gene>
<name>A7AUP7_BABBO</name>
<dbReference type="OMA" id="KQTYYHR"/>
<evidence type="ECO:0000313" key="2">
    <source>
        <dbReference type="Proteomes" id="UP000002173"/>
    </source>
</evidence>
<dbReference type="AlphaFoldDB" id="A7AUP7"/>